<dbReference type="Gene3D" id="2.120.10.30">
    <property type="entry name" value="TolB, C-terminal domain"/>
    <property type="match status" value="1"/>
</dbReference>
<protein>
    <recommendedName>
        <fullName evidence="3">Ig-like domain-containing protein</fullName>
    </recommendedName>
</protein>
<evidence type="ECO:0000256" key="2">
    <source>
        <dbReference type="SAM" id="SignalP"/>
    </source>
</evidence>
<proteinExistence type="predicted"/>
<dbReference type="InterPro" id="IPR052956">
    <property type="entry name" value="Mesenchyme-surface_protein"/>
</dbReference>
<reference evidence="4" key="1">
    <citation type="submission" date="2022-10" db="EMBL/GenBank/DDBJ databases">
        <title>The WGS of Solirubrobacter ginsenosidimutans DSM 21036.</title>
        <authorList>
            <person name="Jiang Z."/>
        </authorList>
    </citation>
    <scope>NUCLEOTIDE SEQUENCE</scope>
    <source>
        <strain evidence="4">DSM 21036</strain>
    </source>
</reference>
<dbReference type="Proteomes" id="UP001149140">
    <property type="component" value="Unassembled WGS sequence"/>
</dbReference>
<dbReference type="PROSITE" id="PS50835">
    <property type="entry name" value="IG_LIKE"/>
    <property type="match status" value="1"/>
</dbReference>
<organism evidence="4 5">
    <name type="scientific">Solirubrobacter ginsenosidimutans</name>
    <dbReference type="NCBI Taxonomy" id="490573"/>
    <lineage>
        <taxon>Bacteria</taxon>
        <taxon>Bacillati</taxon>
        <taxon>Actinomycetota</taxon>
        <taxon>Thermoleophilia</taxon>
        <taxon>Solirubrobacterales</taxon>
        <taxon>Solirubrobacteraceae</taxon>
        <taxon>Solirubrobacter</taxon>
    </lineage>
</organism>
<dbReference type="PANTHER" id="PTHR46928">
    <property type="entry name" value="MESENCHYME-SPECIFIC CELL SURFACE GLYCOPROTEIN"/>
    <property type="match status" value="1"/>
</dbReference>
<evidence type="ECO:0000313" key="5">
    <source>
        <dbReference type="Proteomes" id="UP001149140"/>
    </source>
</evidence>
<keyword evidence="5" id="KW-1185">Reference proteome</keyword>
<evidence type="ECO:0000259" key="3">
    <source>
        <dbReference type="PROSITE" id="PS50835"/>
    </source>
</evidence>
<comment type="caution">
    <text evidence="4">The sequence shown here is derived from an EMBL/GenBank/DDBJ whole genome shotgun (WGS) entry which is preliminary data.</text>
</comment>
<feature type="signal peptide" evidence="2">
    <location>
        <begin position="1"/>
        <end position="20"/>
    </location>
</feature>
<dbReference type="RefSeq" id="WP_270041622.1">
    <property type="nucleotide sequence ID" value="NZ_JAPDOD010000018.1"/>
</dbReference>
<dbReference type="InterPro" id="IPR013431">
    <property type="entry name" value="Delta_60_rpt"/>
</dbReference>
<dbReference type="SUPFAM" id="SSF50998">
    <property type="entry name" value="Quinoprotein alcohol dehydrogenase-like"/>
    <property type="match status" value="2"/>
</dbReference>
<dbReference type="Gene3D" id="2.60.40.2700">
    <property type="match status" value="1"/>
</dbReference>
<keyword evidence="2" id="KW-0732">Signal</keyword>
<feature type="region of interest" description="Disordered" evidence="1">
    <location>
        <begin position="1446"/>
        <end position="1467"/>
    </location>
</feature>
<evidence type="ECO:0000256" key="1">
    <source>
        <dbReference type="SAM" id="MobiDB-lite"/>
    </source>
</evidence>
<evidence type="ECO:0000313" key="4">
    <source>
        <dbReference type="EMBL" id="MDA0162380.1"/>
    </source>
</evidence>
<dbReference type="SUPFAM" id="SSF82171">
    <property type="entry name" value="DPP6 N-terminal domain-like"/>
    <property type="match status" value="1"/>
</dbReference>
<feature type="domain" description="Ig-like" evidence="3">
    <location>
        <begin position="1357"/>
        <end position="1435"/>
    </location>
</feature>
<dbReference type="InterPro" id="IPR007110">
    <property type="entry name" value="Ig-like_dom"/>
</dbReference>
<dbReference type="InterPro" id="IPR018391">
    <property type="entry name" value="PQQ_b-propeller_rpt"/>
</dbReference>
<feature type="compositionally biased region" description="Pro residues" evidence="1">
    <location>
        <begin position="1455"/>
        <end position="1467"/>
    </location>
</feature>
<feature type="chain" id="PRO_5040801318" description="Ig-like domain-containing protein" evidence="2">
    <location>
        <begin position="21"/>
        <end position="1569"/>
    </location>
</feature>
<sequence>MRLVALWIACFFALAVPAAAAPDPGRWERVGFLERPAEIEGGSSFVPEIVDTSPDGNTLVTTFGEAGFAWIDITDPTKPKLTERETPGGYITSVNVTPDAKYLLVTAKRAGSTGSFLAVYDMATHARIRAFTLPEGPDGVAISPDGHYAVVAIENESDRATPGSLVIFTLSGAPATWTQENVPVVLDATFATNTDPQPEFVDIAADNTAIVSLQENNGYAVLDIPHARITRTFGAGDTDQLTLGSGTDTAFDVPFSAPREPDEVAWTRDGRHFLAANEGEGGDGGRSVTVYDRDGNVTWDSGNGFDKGLAERGQYPSFRSKGSEPEGVDIATIDGVDWAIVGSERGFAVQFYDITDPAAPVLRQSVTSGGPEPEGVILVPQRRLAISPDANAGPGGWSIYQLRPRDSAPGPHRQVRVPGAYFHGTQALGTGPDGSFTIATADETVRLASVDPTAGADLGEARGTTMRSVTLNGDPVFADGFSLDATYDALTGGSWVVKGGQPSQLWRVSRSGAAKPVALPDPAGPWAIYAGVVASPDGRTVYVSAWDQDRDTTRPTGTGRIYALDVTSGAVRTLTRDVGEDMPADVALTPDGDLLFLDIAAGNVGRLRLAKVAGVPDGTKVATIDAGQLARLAGDGVDPRLSVDGVGRVWTLNRWGELSDSGRRFPRTQVEPGAATGLPAPAPIHELDGLVPVFRPDVGVRDGDRLYVTGLDAFGGRAVWARASRGAALFTTGTGVPVGQAPAVEGTVSEAVPDGSGGFFLGGENLAHLRADGTVDPAFAPALDGPVTALAVDGGRVFVAGAFGLTALDASTGAPVAAWAGAAQPDGPVTALVAGGGFVYAAGSFATLGAGAHAGVGRVSAASGEVDAGWTPQLTGSAAAGDVLALGSDGLYLGGRFTAVSGTARQGLALLHTDGSVDTAFVPAFRGNNPTRIGGIALGGGRLYVASQNVLLGQPDNSMRLGAVDAATGALDTGFAAPTGFVSAPSPGGTPMAYSDGQIYARTTGGDLEVSRFDGATGAFDSRWRPAVQGFYGEGADVTALAVGDGAAFVGGVFEIAGVERAIGAIDLTTGKLDPDFNAGAARGTKLAAAAGWLYYLDETAGRLRRVDGRTGAPDGSYSLQVVGGVSGLTAVGDRIYVAGTLSFIGGEPADGVAALDAATGAVDPAFKPTISGGVSAVVARGDSVWLAGAFTRVGGVDRPGLAQVSAATGAVRAAFNAPSAGAGVSSLVLAGNRLYAGGDFTTVAGTPHAVVAAFDATTGSLDPRFAPKLRTGYGLLVHGGRLIVAGATVEGDATVDGLAALDLVTGAVDPAFLPDLPQFAEPTALASYGTKLLTVGASGAFEIGSLAVLTFDVAAPANISAPKITGTAVAGQTVTCEPGVWRNSPTAFAVRWLRDGVAAGAGEQRTLTAGDATHTLVCEVVASNAAGASTAVVSAGVGVAAAPADVADDDPLPQHEPVPAATPTPMPAPLVVLDGGRGKPAPRGVTSIRSARRKGAQLTVALRCAAGGCAGRLTVSWRVHGRTTRIAANVKSAQVTLRLSRAQSRALTGVKKVTVTVGRVHRTVAVGR</sequence>
<dbReference type="InterPro" id="IPR015943">
    <property type="entry name" value="WD40/YVTN_repeat-like_dom_sf"/>
</dbReference>
<dbReference type="EMBL" id="JAPDOD010000018">
    <property type="protein sequence ID" value="MDA0162380.1"/>
    <property type="molecule type" value="Genomic_DNA"/>
</dbReference>
<gene>
    <name evidence="4" type="ORF">OM076_19060</name>
</gene>
<accession>A0A9X3MW89</accession>
<dbReference type="PANTHER" id="PTHR46928:SF1">
    <property type="entry name" value="MESENCHYME-SPECIFIC CELL SURFACE GLYCOPROTEIN"/>
    <property type="match status" value="1"/>
</dbReference>
<dbReference type="InterPro" id="IPR011047">
    <property type="entry name" value="Quinoprotein_ADH-like_sf"/>
</dbReference>
<dbReference type="SMART" id="SM00564">
    <property type="entry name" value="PQQ"/>
    <property type="match status" value="5"/>
</dbReference>
<dbReference type="InterPro" id="IPR011042">
    <property type="entry name" value="6-blade_b-propeller_TolB-like"/>
</dbReference>
<dbReference type="Gene3D" id="2.130.10.10">
    <property type="entry name" value="YVTN repeat-like/Quinoprotein amine dehydrogenase"/>
    <property type="match status" value="2"/>
</dbReference>
<dbReference type="Pfam" id="PF17164">
    <property type="entry name" value="DUF5122"/>
    <property type="match status" value="1"/>
</dbReference>
<name>A0A9X3MW89_9ACTN</name>